<sequence>MHENLERNVDTKLPSNRSFGFVFTVIFLAIGLYPLLQGHDPRIWALSVGLLFLIISIIQPTRLAPLNRAWTRLGLILGKVFNPVILGVLFFFVICPIGVMKRFLSSDFLSLKYSSEKQSYWIDRKPPGPEPESLRQQF</sequence>
<evidence type="ECO:0000313" key="3">
    <source>
        <dbReference type="Proteomes" id="UP000594464"/>
    </source>
</evidence>
<feature type="transmembrane region" description="Helical" evidence="1">
    <location>
        <begin position="43"/>
        <end position="60"/>
    </location>
</feature>
<keyword evidence="1" id="KW-0472">Membrane</keyword>
<feature type="transmembrane region" description="Helical" evidence="1">
    <location>
        <begin position="18"/>
        <end position="36"/>
    </location>
</feature>
<evidence type="ECO:0000256" key="1">
    <source>
        <dbReference type="SAM" id="Phobius"/>
    </source>
</evidence>
<dbReference type="InterPro" id="IPR045781">
    <property type="entry name" value="SxtJ"/>
</dbReference>
<reference evidence="3" key="1">
    <citation type="submission" date="2020-02" db="EMBL/GenBank/DDBJ databases">
        <title>Genomic and physiological characterization of two novel Nitrospinaceae genera.</title>
        <authorList>
            <person name="Mueller A.J."/>
            <person name="Jung M.-Y."/>
            <person name="Strachan C.R."/>
            <person name="Herbold C.W."/>
            <person name="Kirkegaard R.H."/>
            <person name="Daims H."/>
        </authorList>
    </citation>
    <scope>NUCLEOTIDE SEQUENCE [LARGE SCALE GENOMIC DNA]</scope>
</reference>
<feature type="transmembrane region" description="Helical" evidence="1">
    <location>
        <begin position="80"/>
        <end position="99"/>
    </location>
</feature>
<organism evidence="2 3">
    <name type="scientific">Candidatus Nitrohelix vancouverensis</name>
    <dbReference type="NCBI Taxonomy" id="2705534"/>
    <lineage>
        <taxon>Bacteria</taxon>
        <taxon>Pseudomonadati</taxon>
        <taxon>Nitrospinota/Tectimicrobiota group</taxon>
        <taxon>Nitrospinota</taxon>
        <taxon>Nitrospinia</taxon>
        <taxon>Nitrospinales</taxon>
        <taxon>Nitrospinaceae</taxon>
        <taxon>Candidatus Nitrohelix</taxon>
    </lineage>
</organism>
<dbReference type="Proteomes" id="UP000594464">
    <property type="component" value="Chromosome"/>
</dbReference>
<evidence type="ECO:0008006" key="4">
    <source>
        <dbReference type="Google" id="ProtNLM"/>
    </source>
</evidence>
<keyword evidence="1" id="KW-1133">Transmembrane helix</keyword>
<name>A0A7T0C2Q0_9BACT</name>
<dbReference type="Pfam" id="PF19588">
    <property type="entry name" value="SxtJ"/>
    <property type="match status" value="1"/>
</dbReference>
<dbReference type="EMBL" id="CP048620">
    <property type="protein sequence ID" value="QPJ65302.1"/>
    <property type="molecule type" value="Genomic_DNA"/>
</dbReference>
<dbReference type="KEGG" id="nva:G3M78_07830"/>
<dbReference type="AlphaFoldDB" id="A0A7T0C2Q0"/>
<keyword evidence="1" id="KW-0812">Transmembrane</keyword>
<proteinExistence type="predicted"/>
<evidence type="ECO:0000313" key="2">
    <source>
        <dbReference type="EMBL" id="QPJ65302.1"/>
    </source>
</evidence>
<gene>
    <name evidence="2" type="ORF">G3M78_07830</name>
</gene>
<protein>
    <recommendedName>
        <fullName evidence="4">SxtJ</fullName>
    </recommendedName>
</protein>
<accession>A0A7T0C2Q0</accession>